<dbReference type="Pfam" id="PF01040">
    <property type="entry name" value="UbiA"/>
    <property type="match status" value="1"/>
</dbReference>
<comment type="subcellular location">
    <subcellularLocation>
        <location evidence="1">Membrane</location>
        <topology evidence="1">Multi-pass membrane protein</topology>
    </subcellularLocation>
</comment>
<dbReference type="CDD" id="cd13965">
    <property type="entry name" value="PT_UbiA_3"/>
    <property type="match status" value="1"/>
</dbReference>
<evidence type="ECO:0000313" key="6">
    <source>
        <dbReference type="EMBL" id="KAF9063632.1"/>
    </source>
</evidence>
<dbReference type="GO" id="GO:0016765">
    <property type="term" value="F:transferase activity, transferring alkyl or aryl (other than methyl) groups"/>
    <property type="evidence" value="ECO:0007669"/>
    <property type="project" value="InterPro"/>
</dbReference>
<evidence type="ECO:0000256" key="4">
    <source>
        <dbReference type="ARBA" id="ARBA00023136"/>
    </source>
</evidence>
<dbReference type="InterPro" id="IPR044878">
    <property type="entry name" value="UbiA_sf"/>
</dbReference>
<dbReference type="AlphaFoldDB" id="A0A9P5U2K4"/>
<feature type="transmembrane region" description="Helical" evidence="5">
    <location>
        <begin position="259"/>
        <end position="278"/>
    </location>
</feature>
<keyword evidence="7" id="KW-1185">Reference proteome</keyword>
<reference evidence="6" key="1">
    <citation type="submission" date="2020-11" db="EMBL/GenBank/DDBJ databases">
        <authorList>
            <consortium name="DOE Joint Genome Institute"/>
            <person name="Ahrendt S."/>
            <person name="Riley R."/>
            <person name="Andreopoulos W."/>
            <person name="Labutti K."/>
            <person name="Pangilinan J."/>
            <person name="Ruiz-Duenas F.J."/>
            <person name="Barrasa J.M."/>
            <person name="Sanchez-Garcia M."/>
            <person name="Camarero S."/>
            <person name="Miyauchi S."/>
            <person name="Serrano A."/>
            <person name="Linde D."/>
            <person name="Babiker R."/>
            <person name="Drula E."/>
            <person name="Ayuso-Fernandez I."/>
            <person name="Pacheco R."/>
            <person name="Padilla G."/>
            <person name="Ferreira P."/>
            <person name="Barriuso J."/>
            <person name="Kellner H."/>
            <person name="Castanera R."/>
            <person name="Alfaro M."/>
            <person name="Ramirez L."/>
            <person name="Pisabarro A.G."/>
            <person name="Kuo A."/>
            <person name="Tritt A."/>
            <person name="Lipzen A."/>
            <person name="He G."/>
            <person name="Yan M."/>
            <person name="Ng V."/>
            <person name="Cullen D."/>
            <person name="Martin F."/>
            <person name="Rosso M.-N."/>
            <person name="Henrissat B."/>
            <person name="Hibbett D."/>
            <person name="Martinez A.T."/>
            <person name="Grigoriev I.V."/>
        </authorList>
    </citation>
    <scope>NUCLEOTIDE SEQUENCE</scope>
    <source>
        <strain evidence="6">AH 40177</strain>
    </source>
</reference>
<accession>A0A9P5U2K4</accession>
<comment type="caution">
    <text evidence="6">The sequence shown here is derived from an EMBL/GenBank/DDBJ whole genome shotgun (WGS) entry which is preliminary data.</text>
</comment>
<protein>
    <submittedName>
        <fullName evidence="6">Uncharacterized protein</fullName>
    </submittedName>
</protein>
<proteinExistence type="predicted"/>
<evidence type="ECO:0000256" key="5">
    <source>
        <dbReference type="SAM" id="Phobius"/>
    </source>
</evidence>
<organism evidence="6 7">
    <name type="scientific">Rhodocollybia butyracea</name>
    <dbReference type="NCBI Taxonomy" id="206335"/>
    <lineage>
        <taxon>Eukaryota</taxon>
        <taxon>Fungi</taxon>
        <taxon>Dikarya</taxon>
        <taxon>Basidiomycota</taxon>
        <taxon>Agaricomycotina</taxon>
        <taxon>Agaricomycetes</taxon>
        <taxon>Agaricomycetidae</taxon>
        <taxon>Agaricales</taxon>
        <taxon>Marasmiineae</taxon>
        <taxon>Omphalotaceae</taxon>
        <taxon>Rhodocollybia</taxon>
    </lineage>
</organism>
<gene>
    <name evidence="6" type="ORF">BDP27DRAFT_1393894</name>
</gene>
<evidence type="ECO:0000256" key="3">
    <source>
        <dbReference type="ARBA" id="ARBA00022989"/>
    </source>
</evidence>
<feature type="transmembrane region" description="Helical" evidence="5">
    <location>
        <begin position="118"/>
        <end position="135"/>
    </location>
</feature>
<sequence>MHDFLPRIAHFMHQSAGTAFLFTKSDIKTTLIPVTLLASAAGPLCSLSRLPHVIFWIWLHLLQFDVSNQYLNPEEDATNKSDRPLPSKRISLLTAVWLRWLLVPGCLGLSMLYSVETLYATGIALISLTFIYNEAGCHGSHWAIRNLVNAAGFASFEAGATFVSTSDYRSLDNVGLWSIMLSFGIFATTIHTIGRKTIPIVHPHIARWSVLIPLLIWSLCLSGIWSLKTPEAMCFILLSAHIGTRYLRLDTVEDDQVSFYWYNVWLSIAHFIPAYYRLTQS</sequence>
<dbReference type="PANTHER" id="PTHR42723">
    <property type="entry name" value="CHLOROPHYLL SYNTHASE"/>
    <property type="match status" value="1"/>
</dbReference>
<keyword evidence="2 5" id="KW-0812">Transmembrane</keyword>
<name>A0A9P5U2K4_9AGAR</name>
<evidence type="ECO:0000313" key="7">
    <source>
        <dbReference type="Proteomes" id="UP000772434"/>
    </source>
</evidence>
<keyword evidence="4 5" id="KW-0472">Membrane</keyword>
<evidence type="ECO:0000256" key="1">
    <source>
        <dbReference type="ARBA" id="ARBA00004141"/>
    </source>
</evidence>
<dbReference type="InterPro" id="IPR000537">
    <property type="entry name" value="UbiA_prenyltransferase"/>
</dbReference>
<dbReference type="OrthoDB" id="434972at2759"/>
<evidence type="ECO:0000256" key="2">
    <source>
        <dbReference type="ARBA" id="ARBA00022692"/>
    </source>
</evidence>
<feature type="transmembrane region" description="Helical" evidence="5">
    <location>
        <begin position="147"/>
        <end position="168"/>
    </location>
</feature>
<keyword evidence="3 5" id="KW-1133">Transmembrane helix</keyword>
<dbReference type="InterPro" id="IPR050475">
    <property type="entry name" value="Prenyltransferase_related"/>
</dbReference>
<dbReference type="Gene3D" id="1.10.357.140">
    <property type="entry name" value="UbiA prenyltransferase"/>
    <property type="match status" value="1"/>
</dbReference>
<dbReference type="EMBL" id="JADNRY010000142">
    <property type="protein sequence ID" value="KAF9063632.1"/>
    <property type="molecule type" value="Genomic_DNA"/>
</dbReference>
<feature type="transmembrane region" description="Helical" evidence="5">
    <location>
        <begin position="205"/>
        <end position="227"/>
    </location>
</feature>
<dbReference type="Proteomes" id="UP000772434">
    <property type="component" value="Unassembled WGS sequence"/>
</dbReference>
<feature type="transmembrane region" description="Helical" evidence="5">
    <location>
        <begin position="174"/>
        <end position="193"/>
    </location>
</feature>
<dbReference type="GO" id="GO:0016020">
    <property type="term" value="C:membrane"/>
    <property type="evidence" value="ECO:0007669"/>
    <property type="project" value="UniProtKB-SubCell"/>
</dbReference>
<dbReference type="PANTHER" id="PTHR42723:SF1">
    <property type="entry name" value="CHLOROPHYLL SYNTHASE, CHLOROPLASTIC"/>
    <property type="match status" value="1"/>
</dbReference>